<reference evidence="2 3" key="1">
    <citation type="submission" date="2020-08" db="EMBL/GenBank/DDBJ databases">
        <title>Genomic Encyclopedia of Type Strains, Phase IV (KMG-IV): sequencing the most valuable type-strain genomes for metagenomic binning, comparative biology and taxonomic classification.</title>
        <authorList>
            <person name="Goeker M."/>
        </authorList>
    </citation>
    <scope>NUCLEOTIDE SEQUENCE [LARGE SCALE GENOMIC DNA]</scope>
    <source>
        <strain evidence="2 3">DSM 16268</strain>
    </source>
</reference>
<organism evidence="2 3">
    <name type="scientific">Prosthecomicrobium pneumaticum</name>
    <dbReference type="NCBI Taxonomy" id="81895"/>
    <lineage>
        <taxon>Bacteria</taxon>
        <taxon>Pseudomonadati</taxon>
        <taxon>Pseudomonadota</taxon>
        <taxon>Alphaproteobacteria</taxon>
        <taxon>Hyphomicrobiales</taxon>
        <taxon>Kaistiaceae</taxon>
        <taxon>Prosthecomicrobium</taxon>
    </lineage>
</organism>
<sequence>MAIAGYEHGDQPLLSRARFFRRLGANVGLALALIGTSLAFGMAGYHFLAGLAWIDAFLNAAMILSGMGPVDPLEGTAAKLFAGLFAIYSGLLVVATASLIFAPVLHRVLHRLHLRDEQDADDDDDDDNGPAAAPPG</sequence>
<keyword evidence="1" id="KW-1133">Transmembrane helix</keyword>
<name>A0A7W9FLH3_9HYPH</name>
<dbReference type="RefSeq" id="WP_183855014.1">
    <property type="nucleotide sequence ID" value="NZ_JACHOO010000003.1"/>
</dbReference>
<evidence type="ECO:0008006" key="4">
    <source>
        <dbReference type="Google" id="ProtNLM"/>
    </source>
</evidence>
<keyword evidence="3" id="KW-1185">Reference proteome</keyword>
<feature type="transmembrane region" description="Helical" evidence="1">
    <location>
        <begin position="23"/>
        <end position="40"/>
    </location>
</feature>
<proteinExistence type="predicted"/>
<feature type="transmembrane region" description="Helical" evidence="1">
    <location>
        <begin position="80"/>
        <end position="105"/>
    </location>
</feature>
<dbReference type="Proteomes" id="UP000523821">
    <property type="component" value="Unassembled WGS sequence"/>
</dbReference>
<evidence type="ECO:0000313" key="2">
    <source>
        <dbReference type="EMBL" id="MBB5752846.1"/>
    </source>
</evidence>
<evidence type="ECO:0000256" key="1">
    <source>
        <dbReference type="SAM" id="Phobius"/>
    </source>
</evidence>
<gene>
    <name evidence="2" type="ORF">GGQ63_001900</name>
</gene>
<dbReference type="EMBL" id="JACHOO010000003">
    <property type="protein sequence ID" value="MBB5752846.1"/>
    <property type="molecule type" value="Genomic_DNA"/>
</dbReference>
<evidence type="ECO:0000313" key="3">
    <source>
        <dbReference type="Proteomes" id="UP000523821"/>
    </source>
</evidence>
<keyword evidence="1" id="KW-0472">Membrane</keyword>
<dbReference type="AlphaFoldDB" id="A0A7W9FLH3"/>
<keyword evidence="1" id="KW-0812">Transmembrane</keyword>
<protein>
    <recommendedName>
        <fullName evidence="4">Potassium channel domain-containing protein</fullName>
    </recommendedName>
</protein>
<accession>A0A7W9FLH3</accession>
<comment type="caution">
    <text evidence="2">The sequence shown here is derived from an EMBL/GenBank/DDBJ whole genome shotgun (WGS) entry which is preliminary data.</text>
</comment>